<evidence type="ECO:0000256" key="1">
    <source>
        <dbReference type="ARBA" id="ARBA00004328"/>
    </source>
</evidence>
<evidence type="ECO:0000313" key="4">
    <source>
        <dbReference type="Proteomes" id="UP000183339"/>
    </source>
</evidence>
<feature type="domain" description="Phage capsid-like C-terminal" evidence="2">
    <location>
        <begin position="138"/>
        <end position="404"/>
    </location>
</feature>
<protein>
    <submittedName>
        <fullName evidence="3">Phage major capsid protein, HK97 family</fullName>
    </submittedName>
</protein>
<dbReference type="Pfam" id="PF05065">
    <property type="entry name" value="Phage_capsid"/>
    <property type="match status" value="1"/>
</dbReference>
<dbReference type="AlphaFoldDB" id="A0A1I0GHI1"/>
<dbReference type="EMBL" id="FOHI01000013">
    <property type="protein sequence ID" value="SET70340.1"/>
    <property type="molecule type" value="Genomic_DNA"/>
</dbReference>
<evidence type="ECO:0000259" key="2">
    <source>
        <dbReference type="Pfam" id="PF05065"/>
    </source>
</evidence>
<dbReference type="InterPro" id="IPR024455">
    <property type="entry name" value="Phage_capsid"/>
</dbReference>
<organism evidence="3 4">
    <name type="scientific">Nitrosospira multiformis</name>
    <dbReference type="NCBI Taxonomy" id="1231"/>
    <lineage>
        <taxon>Bacteria</taxon>
        <taxon>Pseudomonadati</taxon>
        <taxon>Pseudomonadota</taxon>
        <taxon>Betaproteobacteria</taxon>
        <taxon>Nitrosomonadales</taxon>
        <taxon>Nitrosomonadaceae</taxon>
        <taxon>Nitrosospira</taxon>
    </lineage>
</organism>
<dbReference type="SUPFAM" id="SSF56563">
    <property type="entry name" value="Major capsid protein gp5"/>
    <property type="match status" value="1"/>
</dbReference>
<evidence type="ECO:0000313" key="3">
    <source>
        <dbReference type="EMBL" id="SET70340.1"/>
    </source>
</evidence>
<accession>A0A1I0GHI1</accession>
<proteinExistence type="predicted"/>
<dbReference type="OrthoDB" id="9806592at2"/>
<dbReference type="NCBIfam" id="TIGR01554">
    <property type="entry name" value="major_cap_HK97"/>
    <property type="match status" value="1"/>
</dbReference>
<dbReference type="RefSeq" id="WP_074709337.1">
    <property type="nucleotide sequence ID" value="NZ_FOHI01000013.1"/>
</dbReference>
<dbReference type="Gene3D" id="3.30.2400.10">
    <property type="entry name" value="Major capsid protein gp5"/>
    <property type="match status" value="1"/>
</dbReference>
<reference evidence="3 4" key="1">
    <citation type="submission" date="2016-10" db="EMBL/GenBank/DDBJ databases">
        <authorList>
            <person name="de Groot N.N."/>
        </authorList>
    </citation>
    <scope>NUCLEOTIDE SEQUENCE [LARGE SCALE GENOMIC DNA]</scope>
    <source>
        <strain evidence="3 4">Nl7</strain>
    </source>
</reference>
<sequence length="409" mass="43959">MIHHIKEQRALAVAEMRGMVEKVQAEKRNLSADEAKIFDSLKAKITSLEEEETRATFLAEAERRMSGTPVDKGLANLESNVSIVEVLRAQMEGRALSGAAAEYSAECERRNGRKASGVYVPLSALESRAANTTTTAGQIVPTEHRPDLYIEPFRNSLLARKMGARLLPGLVGNVSMPKYKTGMTSGWVAEDSALTTSGMTFESVTLTPKHCGGIGEISRQLLQQSSPAVEELIRNDLSYLLAQAIDTALIKGGGTNEPKGVLATTGTQTGNLATMTWANVLAMLEKLEISNATAVNWLTSPKVKTKFSKTLKETGLPGYLLEGGSVAGLPLFSTNQAPEKTGTPNTGIAILGDWSQVMLGVWSEIDLLLNPFAETPYSKGNVLLRAMCSVDIAIRHPEAFVIAQDISLA</sequence>
<name>A0A1I0GHI1_9PROT</name>
<gene>
    <name evidence="3" type="ORF">SAMN05216412_11355</name>
</gene>
<dbReference type="InterPro" id="IPR054612">
    <property type="entry name" value="Phage_capsid-like_C"/>
</dbReference>
<comment type="subcellular location">
    <subcellularLocation>
        <location evidence="1">Virion</location>
    </subcellularLocation>
</comment>
<dbReference type="Proteomes" id="UP000183339">
    <property type="component" value="Unassembled WGS sequence"/>
</dbReference>